<gene>
    <name evidence="1" type="ordered locus">Tph_c07740</name>
</gene>
<dbReference type="HOGENOM" id="CLU_1767192_0_0_9"/>
<organism evidence="1 2">
    <name type="scientific">Thermacetogenium phaeum (strain ATCC BAA-254 / DSM 26808 / PB)</name>
    <dbReference type="NCBI Taxonomy" id="1089553"/>
    <lineage>
        <taxon>Bacteria</taxon>
        <taxon>Bacillati</taxon>
        <taxon>Bacillota</taxon>
        <taxon>Clostridia</taxon>
        <taxon>Thermoanaerobacterales</taxon>
        <taxon>Thermoanaerobacteraceae</taxon>
        <taxon>Thermacetogenium</taxon>
    </lineage>
</organism>
<evidence type="ECO:0000313" key="2">
    <source>
        <dbReference type="Proteomes" id="UP000000467"/>
    </source>
</evidence>
<reference evidence="1 2" key="1">
    <citation type="journal article" date="2012" name="BMC Genomics">
        <title>Genome-guided analysis of physiological and morphological traits of the fermentative acetate oxidizer Thermacetogenium phaeum.</title>
        <authorList>
            <person name="Oehler D."/>
            <person name="Poehlein A."/>
            <person name="Leimbach A."/>
            <person name="Muller N."/>
            <person name="Daniel R."/>
            <person name="Gottschalk G."/>
            <person name="Schink B."/>
        </authorList>
    </citation>
    <scope>NUCLEOTIDE SEQUENCE [LARGE SCALE GENOMIC DNA]</scope>
    <source>
        <strain evidence="2">ATCC BAA-254 / DSM 26808 / PB</strain>
    </source>
</reference>
<proteinExistence type="predicted"/>
<dbReference type="STRING" id="1089553.Tph_c07740"/>
<protein>
    <submittedName>
        <fullName evidence="1">Uncharacterized protein</fullName>
    </submittedName>
</protein>
<name>K4LDD7_THEPS</name>
<evidence type="ECO:0000313" key="1">
    <source>
        <dbReference type="EMBL" id="AFV11006.1"/>
    </source>
</evidence>
<dbReference type="EMBL" id="CP003732">
    <property type="protein sequence ID" value="AFV11006.1"/>
    <property type="molecule type" value="Genomic_DNA"/>
</dbReference>
<dbReference type="Proteomes" id="UP000000467">
    <property type="component" value="Chromosome"/>
</dbReference>
<accession>K4LDD7</accession>
<dbReference type="AlphaFoldDB" id="K4LDD7"/>
<dbReference type="OrthoDB" id="9769353at2"/>
<dbReference type="KEGG" id="tpz:Tph_c07740"/>
<sequence>MGFYKELDLFPPYCRVSTDTEKQLSSYETQVAYYVRLYLKAPGLGVCIYMPTRESQGQIPKTMPDLTWEMDELRQQHSAFTQAELMRKDTLSRVWEIERMLRERDVVKAFDEDLFAALVEQIRVVSLVEVVFVLKAGGHYIQVREVL</sequence>
<dbReference type="RefSeq" id="WP_015049890.1">
    <property type="nucleotide sequence ID" value="NC_018870.1"/>
</dbReference>
<keyword evidence="2" id="KW-1185">Reference proteome</keyword>